<comment type="caution">
    <text evidence="3">The sequence shown here is derived from an EMBL/GenBank/DDBJ whole genome shotgun (WGS) entry which is preliminary data.</text>
</comment>
<name>A0ABT5BST8_9BACT</name>
<accession>A0ABT5BST8</accession>
<proteinExistence type="predicted"/>
<evidence type="ECO:0000313" key="3">
    <source>
        <dbReference type="EMBL" id="MDC0676042.1"/>
    </source>
</evidence>
<feature type="compositionally biased region" description="Basic and acidic residues" evidence="1">
    <location>
        <begin position="48"/>
        <end position="73"/>
    </location>
</feature>
<keyword evidence="2" id="KW-0812">Transmembrane</keyword>
<keyword evidence="2" id="KW-0472">Membrane</keyword>
<dbReference type="Proteomes" id="UP001217838">
    <property type="component" value="Unassembled WGS sequence"/>
</dbReference>
<keyword evidence="2" id="KW-1133">Transmembrane helix</keyword>
<dbReference type="RefSeq" id="WP_272011738.1">
    <property type="nucleotide sequence ID" value="NZ_JAQNDN010000028.1"/>
</dbReference>
<protein>
    <submittedName>
        <fullName evidence="3">Uncharacterized protein</fullName>
    </submittedName>
</protein>
<gene>
    <name evidence="3" type="ORF">POL58_50390</name>
</gene>
<keyword evidence="4" id="KW-1185">Reference proteome</keyword>
<evidence type="ECO:0000313" key="4">
    <source>
        <dbReference type="Proteomes" id="UP001217838"/>
    </source>
</evidence>
<feature type="region of interest" description="Disordered" evidence="1">
    <location>
        <begin position="32"/>
        <end position="73"/>
    </location>
</feature>
<evidence type="ECO:0000256" key="2">
    <source>
        <dbReference type="SAM" id="Phobius"/>
    </source>
</evidence>
<dbReference type="EMBL" id="JAQNDN010000028">
    <property type="protein sequence ID" value="MDC0676042.1"/>
    <property type="molecule type" value="Genomic_DNA"/>
</dbReference>
<organism evidence="3 4">
    <name type="scientific">Nannocystis radixulma</name>
    <dbReference type="NCBI Taxonomy" id="2995305"/>
    <lineage>
        <taxon>Bacteria</taxon>
        <taxon>Pseudomonadati</taxon>
        <taxon>Myxococcota</taxon>
        <taxon>Polyangia</taxon>
        <taxon>Nannocystales</taxon>
        <taxon>Nannocystaceae</taxon>
        <taxon>Nannocystis</taxon>
    </lineage>
</organism>
<reference evidence="3 4" key="1">
    <citation type="submission" date="2022-11" db="EMBL/GenBank/DDBJ databases">
        <title>Minimal conservation of predation-associated metabolite biosynthetic gene clusters underscores biosynthetic potential of Myxococcota including descriptions for ten novel species: Archangium lansinium sp. nov., Myxococcus landrumus sp. nov., Nannocystis bai.</title>
        <authorList>
            <person name="Ahearne A."/>
            <person name="Stevens C."/>
            <person name="Dowd S."/>
        </authorList>
    </citation>
    <scope>NUCLEOTIDE SEQUENCE [LARGE SCALE GENOMIC DNA]</scope>
    <source>
        <strain evidence="3 4">NCELM</strain>
    </source>
</reference>
<feature type="transmembrane region" description="Helical" evidence="2">
    <location>
        <begin position="6"/>
        <end position="26"/>
    </location>
</feature>
<sequence>MRPEVGAGWRFIVALLCAVFTSLLFTSGHLYGREDKPSDDYVIAGDPDIPHASRQDSPEYSARRDGDDSGERDLDSFESVATYAYSAWLLPTSSAAPRSRETGSRHPRGPPAC</sequence>
<evidence type="ECO:0000256" key="1">
    <source>
        <dbReference type="SAM" id="MobiDB-lite"/>
    </source>
</evidence>